<protein>
    <submittedName>
        <fullName evidence="2">Uncharacterized protein</fullName>
    </submittedName>
</protein>
<feature type="transmembrane region" description="Helical" evidence="1">
    <location>
        <begin position="83"/>
        <end position="102"/>
    </location>
</feature>
<comment type="caution">
    <text evidence="2">The sequence shown here is derived from an EMBL/GenBank/DDBJ whole genome shotgun (WGS) entry which is preliminary data.</text>
</comment>
<feature type="transmembrane region" description="Helical" evidence="1">
    <location>
        <begin position="51"/>
        <end position="71"/>
    </location>
</feature>
<name>A0ABW9YDI6_9GAMM</name>
<proteinExistence type="predicted"/>
<accession>A0ABW9YDI6</accession>
<dbReference type="Proteomes" id="UP000738517">
    <property type="component" value="Unassembled WGS sequence"/>
</dbReference>
<gene>
    <name evidence="2" type="ORF">EIZ48_04520</name>
</gene>
<evidence type="ECO:0000313" key="2">
    <source>
        <dbReference type="EMBL" id="NBI51837.1"/>
    </source>
</evidence>
<dbReference type="Pfam" id="PF19942">
    <property type="entry name" value="DUF6404"/>
    <property type="match status" value="1"/>
</dbReference>
<keyword evidence="1" id="KW-1133">Transmembrane helix</keyword>
<dbReference type="InterPro" id="IPR045644">
    <property type="entry name" value="DUF6404"/>
</dbReference>
<keyword evidence="1" id="KW-0812">Transmembrane</keyword>
<organism evidence="2 3">
    <name type="scientific">Photobacterium alginatilyticum</name>
    <dbReference type="NCBI Taxonomy" id="1775171"/>
    <lineage>
        <taxon>Bacteria</taxon>
        <taxon>Pseudomonadati</taxon>
        <taxon>Pseudomonadota</taxon>
        <taxon>Gammaproteobacteria</taxon>
        <taxon>Vibrionales</taxon>
        <taxon>Vibrionaceae</taxon>
        <taxon>Photobacterium</taxon>
    </lineage>
</organism>
<reference evidence="2 3" key="1">
    <citation type="journal article" date="2017" name="Int. J. Syst. Evol. Microbiol.">
        <title>Photobacterium alginatilyticum sp. nov., a marine bacterium isolated from bottom seawater.</title>
        <authorList>
            <person name="Wang X."/>
            <person name="Wang Y."/>
            <person name="Yang X."/>
            <person name="Sun H."/>
            <person name="Li B."/>
            <person name="Zhang X.H."/>
        </authorList>
    </citation>
    <scope>NUCLEOTIDE SEQUENCE [LARGE SCALE GENOMIC DNA]</scope>
    <source>
        <strain evidence="2 3">P03D4</strain>
    </source>
</reference>
<keyword evidence="3" id="KW-1185">Reference proteome</keyword>
<evidence type="ECO:0000313" key="3">
    <source>
        <dbReference type="Proteomes" id="UP000738517"/>
    </source>
</evidence>
<dbReference type="EMBL" id="RSEJ01000003">
    <property type="protein sequence ID" value="NBI51837.1"/>
    <property type="molecule type" value="Genomic_DNA"/>
</dbReference>
<dbReference type="RefSeq" id="WP_160648899.1">
    <property type="nucleotide sequence ID" value="NZ_RSEJ01000003.1"/>
</dbReference>
<keyword evidence="1" id="KW-0472">Membrane</keyword>
<evidence type="ECO:0000256" key="1">
    <source>
        <dbReference type="SAM" id="Phobius"/>
    </source>
</evidence>
<sequence>MSYHGKLIAAHKELEQAGIWKSNFNSPLFRVLRKLGVESPPPYYRNFQSNFFTSFVFFTPVWGVLMYFFGWQASGKSLTETTITALVGGLLYGLTTAWYYSWKFKQCKLTRWDEI</sequence>